<feature type="non-terminal residue" evidence="2">
    <location>
        <position position="243"/>
    </location>
</feature>
<comment type="caution">
    <text evidence="2">The sequence shown here is derived from an EMBL/GenBank/DDBJ whole genome shotgun (WGS) entry which is preliminary data.</text>
</comment>
<proteinExistence type="predicted"/>
<reference evidence="2" key="1">
    <citation type="submission" date="2022-08" db="EMBL/GenBank/DDBJ databases">
        <authorList>
            <consortium name="DOE Joint Genome Institute"/>
            <person name="Min B."/>
            <person name="Riley R."/>
            <person name="Sierra-Patev S."/>
            <person name="Naranjo-Ortiz M."/>
            <person name="Looney B."/>
            <person name="Konkel Z."/>
            <person name="Slot J.C."/>
            <person name="Sakamoto Y."/>
            <person name="Steenwyk J.L."/>
            <person name="Rokas A."/>
            <person name="Carro J."/>
            <person name="Camarero S."/>
            <person name="Ferreira P."/>
            <person name="Molpeceres G."/>
            <person name="Ruiz-Duenas F.J."/>
            <person name="Serrano A."/>
            <person name="Henrissat B."/>
            <person name="Drula E."/>
            <person name="Hughes K.W."/>
            <person name="Mata J.L."/>
            <person name="Ishikawa N.K."/>
            <person name="Vargas-Isla R."/>
            <person name="Ushijima S."/>
            <person name="Smith C.A."/>
            <person name="Ahrendt S."/>
            <person name="Andreopoulos W."/>
            <person name="He G."/>
            <person name="Labutti K."/>
            <person name="Lipzen A."/>
            <person name="Ng V."/>
            <person name="Sandor L."/>
            <person name="Barry K."/>
            <person name="Martinez A.T."/>
            <person name="Xiao Y."/>
            <person name="Gibbons J.G."/>
            <person name="Terashima K."/>
            <person name="Hibbett D.S."/>
            <person name="Grigoriev I.V."/>
        </authorList>
    </citation>
    <scope>NUCLEOTIDE SEQUENCE</scope>
    <source>
        <strain evidence="2">TFB9207</strain>
    </source>
</reference>
<keyword evidence="3" id="KW-1185">Reference proteome</keyword>
<organism evidence="2 3">
    <name type="scientific">Lentinula raphanica</name>
    <dbReference type="NCBI Taxonomy" id="153919"/>
    <lineage>
        <taxon>Eukaryota</taxon>
        <taxon>Fungi</taxon>
        <taxon>Dikarya</taxon>
        <taxon>Basidiomycota</taxon>
        <taxon>Agaricomycotina</taxon>
        <taxon>Agaricomycetes</taxon>
        <taxon>Agaricomycetidae</taxon>
        <taxon>Agaricales</taxon>
        <taxon>Marasmiineae</taxon>
        <taxon>Omphalotaceae</taxon>
        <taxon>Lentinula</taxon>
    </lineage>
</organism>
<name>A0AA38NUV8_9AGAR</name>
<sequence length="243" mass="27752">MEAPGSSRTKKPRLDKGKGNKAPKESSKKAKRKKTKKKKFPLNQTIALYLHIRILWRLFSKDETPPFVTAAMIVRFNERFTSTDDAKAQIDQIMKNSHTASEEALAKVQEIKRLAWLSSSSKTSKNIQRIEDVFLERLFASVAAIGLELWNPDVAGGSPESLYNSVHEHIAITTFQVLLSAFAYRTFAPDMSLAKNYVRCQDIYRHFVFHYIGKKIRKEGRIPGSLREQSARDNSNRRKAHVC</sequence>
<protein>
    <submittedName>
        <fullName evidence="2">Uncharacterized protein</fullName>
    </submittedName>
</protein>
<feature type="region of interest" description="Disordered" evidence="1">
    <location>
        <begin position="1"/>
        <end position="39"/>
    </location>
</feature>
<feature type="region of interest" description="Disordered" evidence="1">
    <location>
        <begin position="223"/>
        <end position="243"/>
    </location>
</feature>
<dbReference type="EMBL" id="MU807950">
    <property type="protein sequence ID" value="KAJ3830991.1"/>
    <property type="molecule type" value="Genomic_DNA"/>
</dbReference>
<evidence type="ECO:0000313" key="2">
    <source>
        <dbReference type="EMBL" id="KAJ3830991.1"/>
    </source>
</evidence>
<gene>
    <name evidence="2" type="ORF">F5878DRAFT_679157</name>
</gene>
<feature type="compositionally biased region" description="Basic residues" evidence="1">
    <location>
        <begin position="29"/>
        <end position="39"/>
    </location>
</feature>
<evidence type="ECO:0000313" key="3">
    <source>
        <dbReference type="Proteomes" id="UP001163846"/>
    </source>
</evidence>
<dbReference type="AlphaFoldDB" id="A0AA38NUV8"/>
<accession>A0AA38NUV8</accession>
<dbReference type="Proteomes" id="UP001163846">
    <property type="component" value="Unassembled WGS sequence"/>
</dbReference>
<feature type="compositionally biased region" description="Basic and acidic residues" evidence="1">
    <location>
        <begin position="12"/>
        <end position="28"/>
    </location>
</feature>
<evidence type="ECO:0000256" key="1">
    <source>
        <dbReference type="SAM" id="MobiDB-lite"/>
    </source>
</evidence>